<dbReference type="PROSITE" id="PS50926">
    <property type="entry name" value="TRAM"/>
    <property type="match status" value="1"/>
</dbReference>
<gene>
    <name evidence="10" type="ORF">S12H4_06083</name>
</gene>
<dbReference type="InterPro" id="IPR058240">
    <property type="entry name" value="rSAM_sf"/>
</dbReference>
<keyword evidence="2" id="KW-0004">4Fe-4S</keyword>
<keyword evidence="6" id="KW-0408">Iron</keyword>
<dbReference type="Pfam" id="PF04055">
    <property type="entry name" value="Radical_SAM"/>
    <property type="match status" value="1"/>
</dbReference>
<feature type="non-terminal residue" evidence="10">
    <location>
        <position position="1"/>
    </location>
</feature>
<feature type="domain" description="TRAM" evidence="8">
    <location>
        <begin position="223"/>
        <end position="290"/>
    </location>
</feature>
<dbReference type="Gene3D" id="2.40.50.140">
    <property type="entry name" value="Nucleic acid-binding proteins"/>
    <property type="match status" value="1"/>
</dbReference>
<dbReference type="InterPro" id="IPR007197">
    <property type="entry name" value="rSAM"/>
</dbReference>
<dbReference type="Pfam" id="PF18693">
    <property type="entry name" value="TRAM_2"/>
    <property type="match status" value="1"/>
</dbReference>
<name>X1RK14_9ZZZZ</name>
<comment type="caution">
    <text evidence="10">The sequence shown here is derived from an EMBL/GenBank/DDBJ whole genome shotgun (WGS) entry which is preliminary data.</text>
</comment>
<evidence type="ECO:0000256" key="4">
    <source>
        <dbReference type="ARBA" id="ARBA00022691"/>
    </source>
</evidence>
<dbReference type="EMBL" id="BARW01002091">
    <property type="protein sequence ID" value="GAI67311.1"/>
    <property type="molecule type" value="Genomic_DNA"/>
</dbReference>
<keyword evidence="3" id="KW-0963">Cytoplasm</keyword>
<dbReference type="InterPro" id="IPR023404">
    <property type="entry name" value="rSAM_horseshoe"/>
</dbReference>
<dbReference type="GO" id="GO:0046872">
    <property type="term" value="F:metal ion binding"/>
    <property type="evidence" value="ECO:0007669"/>
    <property type="project" value="UniProtKB-KW"/>
</dbReference>
<dbReference type="InterPro" id="IPR002792">
    <property type="entry name" value="TRAM_dom"/>
</dbReference>
<dbReference type="AlphaFoldDB" id="X1RK14"/>
<dbReference type="Gene3D" id="3.80.30.20">
    <property type="entry name" value="tm_1862 like domain"/>
    <property type="match status" value="1"/>
</dbReference>
<evidence type="ECO:0000259" key="8">
    <source>
        <dbReference type="PROSITE" id="PS50926"/>
    </source>
</evidence>
<keyword evidence="5" id="KW-0479">Metal-binding</keyword>
<dbReference type="InterPro" id="IPR005840">
    <property type="entry name" value="Ribosomal_uS12_MeSTrfase_RimO"/>
</dbReference>
<dbReference type="GO" id="GO:0051539">
    <property type="term" value="F:4 iron, 4 sulfur cluster binding"/>
    <property type="evidence" value="ECO:0007669"/>
    <property type="project" value="UniProtKB-KW"/>
</dbReference>
<dbReference type="SFLD" id="SFLDS00029">
    <property type="entry name" value="Radical_SAM"/>
    <property type="match status" value="1"/>
</dbReference>
<comment type="cofactor">
    <cofactor evidence="1">
        <name>[4Fe-4S] cluster</name>
        <dbReference type="ChEBI" id="CHEBI:49883"/>
    </cofactor>
</comment>
<dbReference type="FunFam" id="3.80.30.20:FF:000001">
    <property type="entry name" value="tRNA-2-methylthio-N(6)-dimethylallyladenosine synthase 2"/>
    <property type="match status" value="1"/>
</dbReference>
<reference evidence="10" key="1">
    <citation type="journal article" date="2014" name="Front. Microbiol.">
        <title>High frequency of phylogenetically diverse reductive dehalogenase-homologous genes in deep subseafloor sedimentary metagenomes.</title>
        <authorList>
            <person name="Kawai M."/>
            <person name="Futagami T."/>
            <person name="Toyoda A."/>
            <person name="Takaki Y."/>
            <person name="Nishi S."/>
            <person name="Hori S."/>
            <person name="Arai W."/>
            <person name="Tsubouchi T."/>
            <person name="Morono Y."/>
            <person name="Uchiyama I."/>
            <person name="Ito T."/>
            <person name="Fujiyama A."/>
            <person name="Inagaki F."/>
            <person name="Takami H."/>
        </authorList>
    </citation>
    <scope>NUCLEOTIDE SEQUENCE</scope>
    <source>
        <strain evidence="10">Expedition CK06-06</strain>
    </source>
</reference>
<dbReference type="SFLD" id="SFLDG01082">
    <property type="entry name" value="B12-binding_domain_containing"/>
    <property type="match status" value="1"/>
</dbReference>
<dbReference type="PANTHER" id="PTHR43837:SF1">
    <property type="entry name" value="RIBOSOMAL PROTEIN US12 METHYLTHIOTRANSFERASE RIMO"/>
    <property type="match status" value="1"/>
</dbReference>
<keyword evidence="4" id="KW-0949">S-adenosyl-L-methionine</keyword>
<dbReference type="GO" id="GO:0005829">
    <property type="term" value="C:cytosol"/>
    <property type="evidence" value="ECO:0007669"/>
    <property type="project" value="TreeGrafter"/>
</dbReference>
<dbReference type="PROSITE" id="PS51918">
    <property type="entry name" value="RADICAL_SAM"/>
    <property type="match status" value="1"/>
</dbReference>
<evidence type="ECO:0000259" key="9">
    <source>
        <dbReference type="PROSITE" id="PS51918"/>
    </source>
</evidence>
<feature type="domain" description="Radical SAM core" evidence="9">
    <location>
        <begin position="1"/>
        <end position="220"/>
    </location>
</feature>
<keyword evidence="7" id="KW-0411">Iron-sulfur</keyword>
<dbReference type="NCBIfam" id="TIGR00089">
    <property type="entry name" value="MiaB/RimO family radical SAM methylthiotransferase"/>
    <property type="match status" value="1"/>
</dbReference>
<protein>
    <submittedName>
        <fullName evidence="10">Uncharacterized protein</fullName>
    </submittedName>
</protein>
<sequence length="290" mass="33893">EGCDRKCSFCSIPDIRGKHISRTIEDLVEETKKLAEKGVKEIILIAQDLTYYGLDLYKDRRLGELISQISDIKSIEWIRLHYAFPTNFPLDILPLIGEKPNICKYIDIPVQHITDKMLNIMRRGISRKETYLLLEKIRKEIPDVALRTTIMVGHPGESEKDFRALKQFISEVQFDRLGVFAYSYEEDTYSYNHYKDSNPEKLKEDRKNEILEIQESISMHLNYNKIGKLFKVIVDGREGEYFTGRTEYDSPEIDNEVIITNTDKQIKPGEFYQVKITDAETYDLFGEVIQ</sequence>
<evidence type="ECO:0000256" key="7">
    <source>
        <dbReference type="ARBA" id="ARBA00023014"/>
    </source>
</evidence>
<evidence type="ECO:0000313" key="10">
    <source>
        <dbReference type="EMBL" id="GAI67311.1"/>
    </source>
</evidence>
<evidence type="ECO:0000256" key="6">
    <source>
        <dbReference type="ARBA" id="ARBA00023004"/>
    </source>
</evidence>
<dbReference type="InterPro" id="IPR005839">
    <property type="entry name" value="Methylthiotransferase"/>
</dbReference>
<dbReference type="InterPro" id="IPR006638">
    <property type="entry name" value="Elp3/MiaA/NifB-like_rSAM"/>
</dbReference>
<dbReference type="PANTHER" id="PTHR43837">
    <property type="entry name" value="RIBOSOMAL PROTEIN S12 METHYLTHIOTRANSFERASE RIMO"/>
    <property type="match status" value="1"/>
</dbReference>
<dbReference type="SUPFAM" id="SSF102114">
    <property type="entry name" value="Radical SAM enzymes"/>
    <property type="match status" value="1"/>
</dbReference>
<proteinExistence type="predicted"/>
<organism evidence="10">
    <name type="scientific">marine sediment metagenome</name>
    <dbReference type="NCBI Taxonomy" id="412755"/>
    <lineage>
        <taxon>unclassified sequences</taxon>
        <taxon>metagenomes</taxon>
        <taxon>ecological metagenomes</taxon>
    </lineage>
</organism>
<dbReference type="GO" id="GO:0035599">
    <property type="term" value="F:aspartic acid methylthiotransferase activity"/>
    <property type="evidence" value="ECO:0007669"/>
    <property type="project" value="TreeGrafter"/>
</dbReference>
<accession>X1RK14</accession>
<dbReference type="SMART" id="SM00729">
    <property type="entry name" value="Elp3"/>
    <property type="match status" value="1"/>
</dbReference>
<evidence type="ECO:0000256" key="2">
    <source>
        <dbReference type="ARBA" id="ARBA00022485"/>
    </source>
</evidence>
<evidence type="ECO:0000256" key="1">
    <source>
        <dbReference type="ARBA" id="ARBA00001966"/>
    </source>
</evidence>
<dbReference type="GO" id="GO:0006400">
    <property type="term" value="P:tRNA modification"/>
    <property type="evidence" value="ECO:0007669"/>
    <property type="project" value="InterPro"/>
</dbReference>
<dbReference type="CDD" id="cd01335">
    <property type="entry name" value="Radical_SAM"/>
    <property type="match status" value="1"/>
</dbReference>
<dbReference type="InterPro" id="IPR012340">
    <property type="entry name" value="NA-bd_OB-fold"/>
</dbReference>
<evidence type="ECO:0000256" key="5">
    <source>
        <dbReference type="ARBA" id="ARBA00022723"/>
    </source>
</evidence>
<evidence type="ECO:0000256" key="3">
    <source>
        <dbReference type="ARBA" id="ARBA00022490"/>
    </source>
</evidence>